<dbReference type="Proteomes" id="UP001319080">
    <property type="component" value="Unassembled WGS sequence"/>
</dbReference>
<dbReference type="InterPro" id="IPR016193">
    <property type="entry name" value="Cytidine_deaminase-like"/>
</dbReference>
<dbReference type="RefSeq" id="WP_254083432.1">
    <property type="nucleotide sequence ID" value="NZ_JAHESE010000004.1"/>
</dbReference>
<dbReference type="PROSITE" id="PS51747">
    <property type="entry name" value="CYT_DCMP_DEAMINASES_2"/>
    <property type="match status" value="1"/>
</dbReference>
<feature type="domain" description="CMP/dCMP-type deaminase" evidence="3">
    <location>
        <begin position="2"/>
        <end position="110"/>
    </location>
</feature>
<dbReference type="PANTHER" id="PTHR11079:SF162">
    <property type="entry name" value="RIBOFLAVIN BIOSYNTHESIS PROTEIN PYRD, CHLOROPLASTIC"/>
    <property type="match status" value="1"/>
</dbReference>
<dbReference type="Pfam" id="PF00383">
    <property type="entry name" value="dCMP_cyt_deam_1"/>
    <property type="match status" value="1"/>
</dbReference>
<dbReference type="InterPro" id="IPR016192">
    <property type="entry name" value="APOBEC/CMP_deaminase_Zn-bd"/>
</dbReference>
<organism evidence="4 5">
    <name type="scientific">Dawidia cretensis</name>
    <dbReference type="NCBI Taxonomy" id="2782350"/>
    <lineage>
        <taxon>Bacteria</taxon>
        <taxon>Pseudomonadati</taxon>
        <taxon>Bacteroidota</taxon>
        <taxon>Cytophagia</taxon>
        <taxon>Cytophagales</taxon>
        <taxon>Chryseotaleaceae</taxon>
        <taxon>Dawidia</taxon>
    </lineage>
</organism>
<evidence type="ECO:0000313" key="5">
    <source>
        <dbReference type="Proteomes" id="UP001319080"/>
    </source>
</evidence>
<protein>
    <submittedName>
        <fullName evidence="4">Nucleoside deaminase</fullName>
    </submittedName>
</protein>
<keyword evidence="2" id="KW-0862">Zinc</keyword>
<keyword evidence="1" id="KW-0479">Metal-binding</keyword>
<dbReference type="CDD" id="cd01285">
    <property type="entry name" value="nucleoside_deaminase"/>
    <property type="match status" value="1"/>
</dbReference>
<dbReference type="Gene3D" id="3.40.140.10">
    <property type="entry name" value="Cytidine Deaminase, domain 2"/>
    <property type="match status" value="1"/>
</dbReference>
<dbReference type="SUPFAM" id="SSF53927">
    <property type="entry name" value="Cytidine deaminase-like"/>
    <property type="match status" value="1"/>
</dbReference>
<evidence type="ECO:0000256" key="1">
    <source>
        <dbReference type="ARBA" id="ARBA00022723"/>
    </source>
</evidence>
<dbReference type="GO" id="GO:0016787">
    <property type="term" value="F:hydrolase activity"/>
    <property type="evidence" value="ECO:0007669"/>
    <property type="project" value="InterPro"/>
</dbReference>
<dbReference type="InterPro" id="IPR002125">
    <property type="entry name" value="CMP_dCMP_dom"/>
</dbReference>
<gene>
    <name evidence="4" type="ORF">KK062_06390</name>
</gene>
<name>A0AAP2DXZ7_9BACT</name>
<dbReference type="AlphaFoldDB" id="A0AAP2DXZ7"/>
<dbReference type="GO" id="GO:0008270">
    <property type="term" value="F:zinc ion binding"/>
    <property type="evidence" value="ECO:0007669"/>
    <property type="project" value="InterPro"/>
</dbReference>
<comment type="caution">
    <text evidence="4">The sequence shown here is derived from an EMBL/GenBank/DDBJ whole genome shotgun (WGS) entry which is preliminary data.</text>
</comment>
<dbReference type="PROSITE" id="PS00903">
    <property type="entry name" value="CYT_DCMP_DEAMINASES_1"/>
    <property type="match status" value="1"/>
</dbReference>
<proteinExistence type="predicted"/>
<evidence type="ECO:0000259" key="3">
    <source>
        <dbReference type="PROSITE" id="PS51747"/>
    </source>
</evidence>
<dbReference type="PANTHER" id="PTHR11079">
    <property type="entry name" value="CYTOSINE DEAMINASE FAMILY MEMBER"/>
    <property type="match status" value="1"/>
</dbReference>
<evidence type="ECO:0000313" key="4">
    <source>
        <dbReference type="EMBL" id="MBT1707839.1"/>
    </source>
</evidence>
<sequence length="137" mass="15318">MNNHQRFMQRCYELAELAAREGESPVGSVIVKDGVIIGEAYEKSRQLKDITRHAETLAILDARQRGRNLEGVTMYTNVEPCILCSYVIRHHKIGHVVFVKYSGELGGTVEPFNVLTASCFNSWGLPPVITQVSERGL</sequence>
<reference evidence="4 5" key="1">
    <citation type="submission" date="2021-05" db="EMBL/GenBank/DDBJ databases">
        <title>A Polyphasic approach of four new species of the genus Ohtaekwangia: Ohtaekwangia histidinii sp. nov., Ohtaekwangia cretensis sp. nov., Ohtaekwangia indiensis sp. nov., Ohtaekwangia reichenbachii sp. nov. from diverse environment.</title>
        <authorList>
            <person name="Octaviana S."/>
        </authorList>
    </citation>
    <scope>NUCLEOTIDE SEQUENCE [LARGE SCALE GENOMIC DNA]</scope>
    <source>
        <strain evidence="4 5">PWU5</strain>
    </source>
</reference>
<keyword evidence="5" id="KW-1185">Reference proteome</keyword>
<accession>A0AAP2DXZ7</accession>
<dbReference type="EMBL" id="JAHESE010000004">
    <property type="protein sequence ID" value="MBT1707839.1"/>
    <property type="molecule type" value="Genomic_DNA"/>
</dbReference>
<evidence type="ECO:0000256" key="2">
    <source>
        <dbReference type="ARBA" id="ARBA00022833"/>
    </source>
</evidence>